<sequence>SVSDAVLTPHSPLCPSLSCSTRPGAEHGRVRQLRRRASRSQYDAAGTGHGLPTGQTEYALTARSNQVAQGELPEGRLPRRHLWLIYPRPTVTRILIIYRIYVNIID</sequence>
<proteinExistence type="predicted"/>
<feature type="region of interest" description="Disordered" evidence="1">
    <location>
        <begin position="17"/>
        <end position="55"/>
    </location>
</feature>
<reference evidence="2" key="1">
    <citation type="submission" date="2023-10" db="EMBL/GenBank/DDBJ databases">
        <title>Genome assembly of Pristionchus species.</title>
        <authorList>
            <person name="Yoshida K."/>
            <person name="Sommer R.J."/>
        </authorList>
    </citation>
    <scope>NUCLEOTIDE SEQUENCE</scope>
    <source>
        <strain evidence="2">RS0144</strain>
    </source>
</reference>
<keyword evidence="3" id="KW-1185">Reference proteome</keyword>
<evidence type="ECO:0000313" key="3">
    <source>
        <dbReference type="Proteomes" id="UP001432027"/>
    </source>
</evidence>
<accession>A0AAV5S7L5</accession>
<name>A0AAV5S7L5_9BILA</name>
<comment type="caution">
    <text evidence="2">The sequence shown here is derived from an EMBL/GenBank/DDBJ whole genome shotgun (WGS) entry which is preliminary data.</text>
</comment>
<evidence type="ECO:0000256" key="1">
    <source>
        <dbReference type="SAM" id="MobiDB-lite"/>
    </source>
</evidence>
<dbReference type="EMBL" id="BTSX01000001">
    <property type="protein sequence ID" value="GMS78032.1"/>
    <property type="molecule type" value="Genomic_DNA"/>
</dbReference>
<gene>
    <name evidence="2" type="ORF">PENTCL1PPCAC_207</name>
</gene>
<feature type="non-terminal residue" evidence="2">
    <location>
        <position position="1"/>
    </location>
</feature>
<dbReference type="Proteomes" id="UP001432027">
    <property type="component" value="Unassembled WGS sequence"/>
</dbReference>
<protein>
    <submittedName>
        <fullName evidence="2">Uncharacterized protein</fullName>
    </submittedName>
</protein>
<organism evidence="2 3">
    <name type="scientific">Pristionchus entomophagus</name>
    <dbReference type="NCBI Taxonomy" id="358040"/>
    <lineage>
        <taxon>Eukaryota</taxon>
        <taxon>Metazoa</taxon>
        <taxon>Ecdysozoa</taxon>
        <taxon>Nematoda</taxon>
        <taxon>Chromadorea</taxon>
        <taxon>Rhabditida</taxon>
        <taxon>Rhabditina</taxon>
        <taxon>Diplogasteromorpha</taxon>
        <taxon>Diplogasteroidea</taxon>
        <taxon>Neodiplogasteridae</taxon>
        <taxon>Pristionchus</taxon>
    </lineage>
</organism>
<dbReference type="AlphaFoldDB" id="A0AAV5S7L5"/>
<evidence type="ECO:0000313" key="2">
    <source>
        <dbReference type="EMBL" id="GMS78032.1"/>
    </source>
</evidence>